<feature type="binding site" evidence="8">
    <location>
        <position position="226"/>
    </location>
    <ligand>
        <name>ATP</name>
        <dbReference type="ChEBI" id="CHEBI:30616"/>
    </ligand>
</feature>
<dbReference type="Pfam" id="PF02938">
    <property type="entry name" value="GAD"/>
    <property type="match status" value="1"/>
</dbReference>
<feature type="region of interest" description="Aspartate" evidence="8">
    <location>
        <begin position="195"/>
        <end position="198"/>
    </location>
</feature>
<keyword evidence="7 8" id="KW-0030">Aminoacyl-tRNA synthetase</keyword>
<keyword evidence="5 8" id="KW-0067">ATP-binding</keyword>
<dbReference type="PANTHER" id="PTHR22594">
    <property type="entry name" value="ASPARTYL/LYSYL-TRNA SYNTHETASE"/>
    <property type="match status" value="1"/>
</dbReference>
<dbReference type="SUPFAM" id="SSF55261">
    <property type="entry name" value="GAD domain-like"/>
    <property type="match status" value="1"/>
</dbReference>
<dbReference type="Gene3D" id="3.30.930.10">
    <property type="entry name" value="Bira Bifunctional Protein, Domain 2"/>
    <property type="match status" value="1"/>
</dbReference>
<keyword evidence="3 8" id="KW-0436">Ligase</keyword>
<dbReference type="PATRIC" id="fig|743698.3.peg.583"/>
<dbReference type="AlphaFoldDB" id="A0A0H3XKZ3"/>
<dbReference type="GO" id="GO:0005737">
    <property type="term" value="C:cytoplasm"/>
    <property type="evidence" value="ECO:0007669"/>
    <property type="project" value="UniProtKB-SubCell"/>
</dbReference>
<dbReference type="InterPro" id="IPR045864">
    <property type="entry name" value="aa-tRNA-synth_II/BPL/LPL"/>
</dbReference>
<dbReference type="InterPro" id="IPR004364">
    <property type="entry name" value="Aa-tRNA-synt_II"/>
</dbReference>
<gene>
    <name evidence="8 10" type="primary">aspS</name>
    <name evidence="10" type="ORF">SERIO_v1c05830</name>
</gene>
<dbReference type="STRING" id="315358.SERIO_v1c05830"/>
<dbReference type="RefSeq" id="WP_047791389.1">
    <property type="nucleotide sequence ID" value="NZ_CP011856.1"/>
</dbReference>
<dbReference type="Gene3D" id="2.40.50.140">
    <property type="entry name" value="Nucleic acid-binding proteins"/>
    <property type="match status" value="1"/>
</dbReference>
<dbReference type="GO" id="GO:0006422">
    <property type="term" value="P:aspartyl-tRNA aminoacylation"/>
    <property type="evidence" value="ECO:0007669"/>
    <property type="project" value="UniProtKB-UniRule"/>
</dbReference>
<keyword evidence="6 8" id="KW-0648">Protein biosynthesis</keyword>
<comment type="catalytic activity">
    <reaction evidence="8">
        <text>tRNA(Asp) + L-aspartate + ATP = L-aspartyl-tRNA(Asp) + AMP + diphosphate</text>
        <dbReference type="Rhea" id="RHEA:19649"/>
        <dbReference type="Rhea" id="RHEA-COMP:9660"/>
        <dbReference type="Rhea" id="RHEA-COMP:9678"/>
        <dbReference type="ChEBI" id="CHEBI:29991"/>
        <dbReference type="ChEBI" id="CHEBI:30616"/>
        <dbReference type="ChEBI" id="CHEBI:33019"/>
        <dbReference type="ChEBI" id="CHEBI:78442"/>
        <dbReference type="ChEBI" id="CHEBI:78516"/>
        <dbReference type="ChEBI" id="CHEBI:456215"/>
        <dbReference type="EC" id="6.1.1.12"/>
    </reaction>
</comment>
<name>A0A0H3XKZ3_9MOLU</name>
<evidence type="ECO:0000259" key="9">
    <source>
        <dbReference type="PROSITE" id="PS50862"/>
    </source>
</evidence>
<dbReference type="CDD" id="cd04317">
    <property type="entry name" value="EcAspRS_like_N"/>
    <property type="match status" value="1"/>
</dbReference>
<dbReference type="GO" id="GO:0005524">
    <property type="term" value="F:ATP binding"/>
    <property type="evidence" value="ECO:0007669"/>
    <property type="project" value="UniProtKB-UniRule"/>
</dbReference>
<dbReference type="PANTHER" id="PTHR22594:SF5">
    <property type="entry name" value="ASPARTATE--TRNA LIGASE, MITOCHONDRIAL"/>
    <property type="match status" value="1"/>
</dbReference>
<evidence type="ECO:0000313" key="10">
    <source>
        <dbReference type="EMBL" id="AKM54154.1"/>
    </source>
</evidence>
<comment type="subcellular location">
    <subcellularLocation>
        <location evidence="8">Cytoplasm</location>
    </subcellularLocation>
</comment>
<dbReference type="InterPro" id="IPR047090">
    <property type="entry name" value="AspRS_core"/>
</dbReference>
<dbReference type="SUPFAM" id="SSF55681">
    <property type="entry name" value="Class II aaRS and biotin synthetases"/>
    <property type="match status" value="1"/>
</dbReference>
<dbReference type="PRINTS" id="PR01042">
    <property type="entry name" value="TRNASYNTHASP"/>
</dbReference>
<dbReference type="Pfam" id="PF00152">
    <property type="entry name" value="tRNA-synt_2"/>
    <property type="match status" value="1"/>
</dbReference>
<comment type="function">
    <text evidence="8">Catalyzes the attachment of L-aspartate to tRNA(Asp) in a two-step reaction: L-aspartate is first activated by ATP to form Asp-AMP and then transferred to the acceptor end of tRNA(Asp).</text>
</comment>
<dbReference type="NCBIfam" id="NF001750">
    <property type="entry name" value="PRK00476.1"/>
    <property type="match status" value="1"/>
</dbReference>
<accession>A0A0H3XKZ3</accession>
<dbReference type="HAMAP" id="MF_00044">
    <property type="entry name" value="Asp_tRNA_synth_type1"/>
    <property type="match status" value="1"/>
</dbReference>
<feature type="binding site" evidence="8">
    <location>
        <position position="476"/>
    </location>
    <ligand>
        <name>ATP</name>
        <dbReference type="ChEBI" id="CHEBI:30616"/>
    </ligand>
</feature>
<dbReference type="InterPro" id="IPR012340">
    <property type="entry name" value="NA-bd_OB-fold"/>
</dbReference>
<feature type="binding site" evidence="8">
    <location>
        <position position="483"/>
    </location>
    <ligand>
        <name>L-aspartate</name>
        <dbReference type="ChEBI" id="CHEBI:29991"/>
    </ligand>
</feature>
<dbReference type="SUPFAM" id="SSF50249">
    <property type="entry name" value="Nucleic acid-binding proteins"/>
    <property type="match status" value="1"/>
</dbReference>
<dbReference type="KEGG" id="seri:SERIO_v1c05830"/>
<evidence type="ECO:0000256" key="6">
    <source>
        <dbReference type="ARBA" id="ARBA00022917"/>
    </source>
</evidence>
<dbReference type="InterPro" id="IPR002312">
    <property type="entry name" value="Asp/Asn-tRNA-synth_IIb"/>
</dbReference>
<organism evidence="10 11">
    <name type="scientific">Spiroplasma eriocheiris</name>
    <dbReference type="NCBI Taxonomy" id="315358"/>
    <lineage>
        <taxon>Bacteria</taxon>
        <taxon>Bacillati</taxon>
        <taxon>Mycoplasmatota</taxon>
        <taxon>Mollicutes</taxon>
        <taxon>Entomoplasmatales</taxon>
        <taxon>Spiroplasmataceae</taxon>
        <taxon>Spiroplasma</taxon>
    </lineage>
</organism>
<keyword evidence="8" id="KW-0963">Cytoplasm</keyword>
<dbReference type="PROSITE" id="PS50862">
    <property type="entry name" value="AA_TRNA_LIGASE_II"/>
    <property type="match status" value="1"/>
</dbReference>
<comment type="subunit">
    <text evidence="2 8">Homodimer.</text>
</comment>
<dbReference type="InterPro" id="IPR004524">
    <property type="entry name" value="Asp-tRNA-ligase_1"/>
</dbReference>
<dbReference type="InterPro" id="IPR004115">
    <property type="entry name" value="GAD-like_sf"/>
</dbReference>
<evidence type="ECO:0000256" key="1">
    <source>
        <dbReference type="ARBA" id="ARBA00006303"/>
    </source>
</evidence>
<comment type="similarity">
    <text evidence="1 8">Belongs to the class-II aminoacyl-tRNA synthetase family. Type 1 subfamily.</text>
</comment>
<dbReference type="InterPro" id="IPR006195">
    <property type="entry name" value="aa-tRNA-synth_II"/>
</dbReference>
<dbReference type="CDD" id="cd00777">
    <property type="entry name" value="AspRS_core"/>
    <property type="match status" value="1"/>
</dbReference>
<proteinExistence type="inferred from homology"/>
<dbReference type="EMBL" id="CP011856">
    <property type="protein sequence ID" value="AKM54154.1"/>
    <property type="molecule type" value="Genomic_DNA"/>
</dbReference>
<dbReference type="Proteomes" id="UP000035661">
    <property type="component" value="Chromosome"/>
</dbReference>
<reference evidence="10 11" key="1">
    <citation type="journal article" date="2015" name="Genome Biol. Evol.">
        <title>Found and Lost: The Fates of Horizontally Acquired Genes in Arthropod-Symbiotic Spiroplasma.</title>
        <authorList>
            <person name="Lo W.S."/>
            <person name="Gasparich G.E."/>
            <person name="Kuo C.H."/>
        </authorList>
    </citation>
    <scope>NUCLEOTIDE SEQUENCE [LARGE SCALE GENOMIC DNA]</scope>
    <source>
        <strain evidence="11">TDA-040725-5</strain>
    </source>
</reference>
<dbReference type="NCBIfam" id="TIGR00459">
    <property type="entry name" value="aspS_bact"/>
    <property type="match status" value="1"/>
</dbReference>
<dbReference type="GO" id="GO:0003676">
    <property type="term" value="F:nucleic acid binding"/>
    <property type="evidence" value="ECO:0007669"/>
    <property type="project" value="InterPro"/>
</dbReference>
<evidence type="ECO:0000313" key="11">
    <source>
        <dbReference type="Proteomes" id="UP000035661"/>
    </source>
</evidence>
<feature type="binding site" evidence="8">
    <location>
        <position position="442"/>
    </location>
    <ligand>
        <name>L-aspartate</name>
        <dbReference type="ChEBI" id="CHEBI:29991"/>
    </ligand>
</feature>
<dbReference type="EC" id="6.1.1.12" evidence="8"/>
<dbReference type="InterPro" id="IPR004365">
    <property type="entry name" value="NA-bd_OB_tRNA"/>
</dbReference>
<feature type="binding site" evidence="8">
    <location>
        <position position="171"/>
    </location>
    <ligand>
        <name>L-aspartate</name>
        <dbReference type="ChEBI" id="CHEBI:29991"/>
    </ligand>
</feature>
<comment type="caution">
    <text evidence="8">Lacks conserved residue(s) required for the propagation of feature annotation.</text>
</comment>
<evidence type="ECO:0000256" key="2">
    <source>
        <dbReference type="ARBA" id="ARBA00011738"/>
    </source>
</evidence>
<protein>
    <recommendedName>
        <fullName evidence="8">Aspartate--tRNA ligase</fullName>
        <ecNumber evidence="8">6.1.1.12</ecNumber>
    </recommendedName>
    <alternativeName>
        <fullName evidence="8">Aspartyl-tRNA synthetase</fullName>
        <shortName evidence="8">AspRS</shortName>
    </alternativeName>
</protein>
<reference evidence="11" key="2">
    <citation type="submission" date="2015-06" db="EMBL/GenBank/DDBJ databases">
        <title>Complete genome sequence of Spiroplasma eriocheiris TDA-040725-5 (DSM 21848).</title>
        <authorList>
            <person name="Lo W.-S."/>
            <person name="Kuo C.-H."/>
        </authorList>
    </citation>
    <scope>NUCLEOTIDE SEQUENCE [LARGE SCALE GENOMIC DNA]</scope>
    <source>
        <strain evidence="11">TDA-040725-5</strain>
    </source>
</reference>
<dbReference type="Gene3D" id="3.30.1360.30">
    <property type="entry name" value="GAD-like domain"/>
    <property type="match status" value="1"/>
</dbReference>
<keyword evidence="4 8" id="KW-0547">Nucleotide-binding</keyword>
<keyword evidence="11" id="KW-1185">Reference proteome</keyword>
<dbReference type="Pfam" id="PF01336">
    <property type="entry name" value="tRNA_anti-codon"/>
    <property type="match status" value="1"/>
</dbReference>
<dbReference type="InterPro" id="IPR047089">
    <property type="entry name" value="Asp-tRNA-ligase_1_N"/>
</dbReference>
<evidence type="ECO:0000256" key="5">
    <source>
        <dbReference type="ARBA" id="ARBA00022840"/>
    </source>
</evidence>
<feature type="domain" description="Aminoacyl-transfer RNA synthetases class-II family profile" evidence="9">
    <location>
        <begin position="140"/>
        <end position="549"/>
    </location>
</feature>
<feature type="binding site" evidence="8">
    <location>
        <begin position="528"/>
        <end position="531"/>
    </location>
    <ligand>
        <name>ATP</name>
        <dbReference type="ChEBI" id="CHEBI:30616"/>
    </ligand>
</feature>
<evidence type="ECO:0000256" key="3">
    <source>
        <dbReference type="ARBA" id="ARBA00022598"/>
    </source>
</evidence>
<sequence length="581" mass="66618">MKRTHTCGELRLKDINQEVILSGWVAKSRRMGGLIFVDLRDRSGISQIIFDPAHADYELAHSLRNEYVIAVRGTVVERKSKNPQLPTGDIEIKANKLEIFSKAQTTPLIIADETDALEDVRMTYRYLDLRRPVMQQKIFLRNKLVHTIRNYLQDHGFIDVETPILNKSTPEGARDFLVPSRQNKHNFYALPQSPQLFKQLLMLSGFDKYFQIAKCFRDEDLRSDRQPEFTQLDLEMSFIEKEDIITLIEGLLKKVMHETIQCDITTPFIRMEYDMAIDVYGSDKPDTRYDLKLHSMNEVFQNSTFKIFQDVLQNKGTIKAIFIPHQVSKKEIEELTRIAQQNKAKGLAWVRYNLNSEWEGSLAKFLSSTEQEDLLKMANHSQGTFFLVSGEYLSTCQALGAVRVMLAKWYNLADPHHFNFLWIVNWPLYEWSDETNSYTAAHHPFTSPTKEFINNFDKEQATARADAYDIVLNGYEIGGGSIRIHDNNVQERMFKSLQLTPTEIAGKFGWFLNAFNYGVPPHGGIALGLDRIAMLLTNSESIRDVIAFPKNASGVDPMTSSPSTVTTEQLTELGIKLVDEH</sequence>
<feature type="binding site" evidence="8">
    <location>
        <begin position="217"/>
        <end position="219"/>
    </location>
    <ligand>
        <name>ATP</name>
        <dbReference type="ChEBI" id="CHEBI:30616"/>
    </ligand>
</feature>
<evidence type="ECO:0000256" key="8">
    <source>
        <dbReference type="HAMAP-Rule" id="MF_00044"/>
    </source>
</evidence>
<feature type="binding site" evidence="8">
    <location>
        <position position="217"/>
    </location>
    <ligand>
        <name>L-aspartate</name>
        <dbReference type="ChEBI" id="CHEBI:29991"/>
    </ligand>
</feature>
<dbReference type="InterPro" id="IPR029351">
    <property type="entry name" value="GAD_dom"/>
</dbReference>
<dbReference type="GO" id="GO:0004815">
    <property type="term" value="F:aspartate-tRNA ligase activity"/>
    <property type="evidence" value="ECO:0007669"/>
    <property type="project" value="UniProtKB-UniRule"/>
</dbReference>
<evidence type="ECO:0000256" key="4">
    <source>
        <dbReference type="ARBA" id="ARBA00022741"/>
    </source>
</evidence>
<evidence type="ECO:0000256" key="7">
    <source>
        <dbReference type="ARBA" id="ARBA00023146"/>
    </source>
</evidence>